<gene>
    <name evidence="2" type="ORF">Anas_13261</name>
</gene>
<evidence type="ECO:0000313" key="2">
    <source>
        <dbReference type="EMBL" id="KAB7502868.1"/>
    </source>
</evidence>
<feature type="compositionally biased region" description="Polar residues" evidence="1">
    <location>
        <begin position="383"/>
        <end position="394"/>
    </location>
</feature>
<name>A0A5N5T9X7_9CRUS</name>
<organism evidence="2 3">
    <name type="scientific">Armadillidium nasatum</name>
    <dbReference type="NCBI Taxonomy" id="96803"/>
    <lineage>
        <taxon>Eukaryota</taxon>
        <taxon>Metazoa</taxon>
        <taxon>Ecdysozoa</taxon>
        <taxon>Arthropoda</taxon>
        <taxon>Crustacea</taxon>
        <taxon>Multicrustacea</taxon>
        <taxon>Malacostraca</taxon>
        <taxon>Eumalacostraca</taxon>
        <taxon>Peracarida</taxon>
        <taxon>Isopoda</taxon>
        <taxon>Oniscidea</taxon>
        <taxon>Crinocheta</taxon>
        <taxon>Armadillidiidae</taxon>
        <taxon>Armadillidium</taxon>
    </lineage>
</organism>
<dbReference type="AlphaFoldDB" id="A0A5N5T9X7"/>
<feature type="region of interest" description="Disordered" evidence="1">
    <location>
        <begin position="361"/>
        <end position="394"/>
    </location>
</feature>
<accession>A0A5N5T9X7</accession>
<feature type="region of interest" description="Disordered" evidence="1">
    <location>
        <begin position="435"/>
        <end position="478"/>
    </location>
</feature>
<keyword evidence="3" id="KW-1185">Reference proteome</keyword>
<feature type="compositionally biased region" description="Polar residues" evidence="1">
    <location>
        <begin position="361"/>
        <end position="373"/>
    </location>
</feature>
<dbReference type="EMBL" id="SEYY01006539">
    <property type="protein sequence ID" value="KAB7502868.1"/>
    <property type="molecule type" value="Genomic_DNA"/>
</dbReference>
<protein>
    <submittedName>
        <fullName evidence="2">Uncharacterized protein</fullName>
    </submittedName>
</protein>
<evidence type="ECO:0000313" key="3">
    <source>
        <dbReference type="Proteomes" id="UP000326759"/>
    </source>
</evidence>
<reference evidence="2 3" key="1">
    <citation type="journal article" date="2019" name="PLoS Biol.">
        <title>Sex chromosomes control vertical transmission of feminizing Wolbachia symbionts in an isopod.</title>
        <authorList>
            <person name="Becking T."/>
            <person name="Chebbi M.A."/>
            <person name="Giraud I."/>
            <person name="Moumen B."/>
            <person name="Laverre T."/>
            <person name="Caubet Y."/>
            <person name="Peccoud J."/>
            <person name="Gilbert C."/>
            <person name="Cordaux R."/>
        </authorList>
    </citation>
    <scope>NUCLEOTIDE SEQUENCE [LARGE SCALE GENOMIC DNA]</scope>
    <source>
        <strain evidence="2">ANa2</strain>
        <tissue evidence="2">Whole body excluding digestive tract and cuticle</tissue>
    </source>
</reference>
<comment type="caution">
    <text evidence="2">The sequence shown here is derived from an EMBL/GenBank/DDBJ whole genome shotgun (WGS) entry which is preliminary data.</text>
</comment>
<dbReference type="OrthoDB" id="10374043at2759"/>
<evidence type="ECO:0000256" key="1">
    <source>
        <dbReference type="SAM" id="MobiDB-lite"/>
    </source>
</evidence>
<dbReference type="Proteomes" id="UP000326759">
    <property type="component" value="Unassembled WGS sequence"/>
</dbReference>
<proteinExistence type="predicted"/>
<sequence>MTEINWENNAKTTKKKSDAQLIGNFNDSKDSFGNAFVDVKENTSGGTRQLNESFTSGSCTLLEDIDTPSSFNSSTICVEKILSISDESSQDSKDKIVETNEVSVNDFSPRTLLGNDTSYLLKESEKVLEALKGNKTISCKKQGSPISKLNILDLDNLNDSLLADFTQFMCKENELQDQDGPSMSTPKNFDKSCISNLTGDCKSNLNFNGTFEESPSQKDEKVEVPLGLKFNGTFDKSPLQKENPLRNEEKWDVTLETEKSKKGNQKAINTTYDKETSKAIKEPVMNVTFETGSPKKTEEPLNKTFEVVGNGSFIIDGQCTTLMDMESNALNTVLGSASNTPVSRGIKSYPDVKLKEDLTSTITERSSQASTAGSREESDEKSLPSSKVDSQNILNNQFTKEQILSRLRKNTQSSGVSGPLKAVPIAAIYNTKGQVNQIQDMEKRATSTPTGIEKTNENQEGNSGEKEERLPSLPSFGSVSSIDGINSKDICIDDFMGTPEVFRHRNKSLAAHVTSTPTVMTSDIKFDTDLGLGSVPTPILAPKASNINNSYVCEAKKERLDIDAKGRLSFATSSEGGSPDSLREDNKSEDKVINVINKEGVSVSLDTSKNKTTIKGKNYDQISKLETSDTAVENLETDICQIPVKESRTF</sequence>